<gene>
    <name evidence="1" type="ORF">AVEN_177588_1</name>
</gene>
<dbReference type="AlphaFoldDB" id="A0A4Y2M3F7"/>
<proteinExistence type="predicted"/>
<sequence>MPAGAPLGASLAGALRRPPDSRKQALCRSLGGNLVAGLCEVFIATFLLEKISIRVSRVLLWYFRLSRLFLIEVYYKWSNAPLMSKEIIRACWLLFFAEFILPRRSRIASSVDLLALKPHWLGC</sequence>
<evidence type="ECO:0000313" key="1">
    <source>
        <dbReference type="EMBL" id="GBN20963.1"/>
    </source>
</evidence>
<reference evidence="1 2" key="1">
    <citation type="journal article" date="2019" name="Sci. Rep.">
        <title>Orb-weaving spider Araneus ventricosus genome elucidates the spidroin gene catalogue.</title>
        <authorList>
            <person name="Kono N."/>
            <person name="Nakamura H."/>
            <person name="Ohtoshi R."/>
            <person name="Moran D.A.P."/>
            <person name="Shinohara A."/>
            <person name="Yoshida Y."/>
            <person name="Fujiwara M."/>
            <person name="Mori M."/>
            <person name="Tomita M."/>
            <person name="Arakawa K."/>
        </authorList>
    </citation>
    <scope>NUCLEOTIDE SEQUENCE [LARGE SCALE GENOMIC DNA]</scope>
</reference>
<keyword evidence="2" id="KW-1185">Reference proteome</keyword>
<evidence type="ECO:0000313" key="2">
    <source>
        <dbReference type="Proteomes" id="UP000499080"/>
    </source>
</evidence>
<organism evidence="1 2">
    <name type="scientific">Araneus ventricosus</name>
    <name type="common">Orbweaver spider</name>
    <name type="synonym">Epeira ventricosa</name>
    <dbReference type="NCBI Taxonomy" id="182803"/>
    <lineage>
        <taxon>Eukaryota</taxon>
        <taxon>Metazoa</taxon>
        <taxon>Ecdysozoa</taxon>
        <taxon>Arthropoda</taxon>
        <taxon>Chelicerata</taxon>
        <taxon>Arachnida</taxon>
        <taxon>Araneae</taxon>
        <taxon>Araneomorphae</taxon>
        <taxon>Entelegynae</taxon>
        <taxon>Araneoidea</taxon>
        <taxon>Araneidae</taxon>
        <taxon>Araneus</taxon>
    </lineage>
</organism>
<comment type="caution">
    <text evidence="1">The sequence shown here is derived from an EMBL/GenBank/DDBJ whole genome shotgun (WGS) entry which is preliminary data.</text>
</comment>
<accession>A0A4Y2M3F7</accession>
<dbReference type="EMBL" id="BGPR01006678">
    <property type="protein sequence ID" value="GBN20963.1"/>
    <property type="molecule type" value="Genomic_DNA"/>
</dbReference>
<name>A0A4Y2M3F7_ARAVE</name>
<dbReference type="Proteomes" id="UP000499080">
    <property type="component" value="Unassembled WGS sequence"/>
</dbReference>
<protein>
    <submittedName>
        <fullName evidence="1">Uncharacterized protein</fullName>
    </submittedName>
</protein>